<accession>A0AAD7DUA0</accession>
<dbReference type="PANTHER" id="PTHR13266">
    <property type="entry name" value="PROTEASOME INHIBITOR"/>
    <property type="match status" value="1"/>
</dbReference>
<feature type="compositionally biased region" description="Low complexity" evidence="3">
    <location>
        <begin position="181"/>
        <end position="196"/>
    </location>
</feature>
<dbReference type="Proteomes" id="UP001221757">
    <property type="component" value="Unassembled WGS sequence"/>
</dbReference>
<feature type="compositionally biased region" description="Pro residues" evidence="3">
    <location>
        <begin position="197"/>
        <end position="210"/>
    </location>
</feature>
<dbReference type="GO" id="GO:0000502">
    <property type="term" value="C:proteasome complex"/>
    <property type="evidence" value="ECO:0007669"/>
    <property type="project" value="UniProtKB-KW"/>
</dbReference>
<feature type="domain" description="PI31 proteasome regulator N-terminal" evidence="4">
    <location>
        <begin position="23"/>
        <end position="172"/>
    </location>
</feature>
<dbReference type="Gene3D" id="3.40.1000.30">
    <property type="match status" value="1"/>
</dbReference>
<dbReference type="EMBL" id="JARKIE010000021">
    <property type="protein sequence ID" value="KAJ7699952.1"/>
    <property type="molecule type" value="Genomic_DNA"/>
</dbReference>
<organism evidence="5 6">
    <name type="scientific">Mycena rosella</name>
    <name type="common">Pink bonnet</name>
    <name type="synonym">Agaricus rosellus</name>
    <dbReference type="NCBI Taxonomy" id="1033263"/>
    <lineage>
        <taxon>Eukaryota</taxon>
        <taxon>Fungi</taxon>
        <taxon>Dikarya</taxon>
        <taxon>Basidiomycota</taxon>
        <taxon>Agaricomycotina</taxon>
        <taxon>Agaricomycetes</taxon>
        <taxon>Agaricomycetidae</taxon>
        <taxon>Agaricales</taxon>
        <taxon>Marasmiineae</taxon>
        <taxon>Mycenaceae</taxon>
        <taxon>Mycena</taxon>
    </lineage>
</organism>
<keyword evidence="6" id="KW-1185">Reference proteome</keyword>
<dbReference type="PANTHER" id="PTHR13266:SF1">
    <property type="entry name" value="PROTEASOME INHIBITOR PI31 SUBUNIT"/>
    <property type="match status" value="1"/>
</dbReference>
<name>A0AAD7DUA0_MYCRO</name>
<dbReference type="InterPro" id="IPR021625">
    <property type="entry name" value="PI31_Prot_N"/>
</dbReference>
<evidence type="ECO:0000256" key="3">
    <source>
        <dbReference type="SAM" id="MobiDB-lite"/>
    </source>
</evidence>
<dbReference type="GO" id="GO:0043161">
    <property type="term" value="P:proteasome-mediated ubiquitin-dependent protein catabolic process"/>
    <property type="evidence" value="ECO:0007669"/>
    <property type="project" value="InterPro"/>
</dbReference>
<evidence type="ECO:0000256" key="1">
    <source>
        <dbReference type="ARBA" id="ARBA00006405"/>
    </source>
</evidence>
<dbReference type="GO" id="GO:0004866">
    <property type="term" value="F:endopeptidase inhibitor activity"/>
    <property type="evidence" value="ECO:0007669"/>
    <property type="project" value="InterPro"/>
</dbReference>
<gene>
    <name evidence="5" type="ORF">B0H17DRAFT_270917</name>
</gene>
<reference evidence="5" key="1">
    <citation type="submission" date="2023-03" db="EMBL/GenBank/DDBJ databases">
        <title>Massive genome expansion in bonnet fungi (Mycena s.s.) driven by repeated elements and novel gene families across ecological guilds.</title>
        <authorList>
            <consortium name="Lawrence Berkeley National Laboratory"/>
            <person name="Harder C.B."/>
            <person name="Miyauchi S."/>
            <person name="Viragh M."/>
            <person name="Kuo A."/>
            <person name="Thoen E."/>
            <person name="Andreopoulos B."/>
            <person name="Lu D."/>
            <person name="Skrede I."/>
            <person name="Drula E."/>
            <person name="Henrissat B."/>
            <person name="Morin E."/>
            <person name="Kohler A."/>
            <person name="Barry K."/>
            <person name="LaButti K."/>
            <person name="Morin E."/>
            <person name="Salamov A."/>
            <person name="Lipzen A."/>
            <person name="Mereny Z."/>
            <person name="Hegedus B."/>
            <person name="Baldrian P."/>
            <person name="Stursova M."/>
            <person name="Weitz H."/>
            <person name="Taylor A."/>
            <person name="Grigoriev I.V."/>
            <person name="Nagy L.G."/>
            <person name="Martin F."/>
            <person name="Kauserud H."/>
        </authorList>
    </citation>
    <scope>NUCLEOTIDE SEQUENCE</scope>
    <source>
        <strain evidence="5">CBHHK067</strain>
    </source>
</reference>
<evidence type="ECO:0000256" key="2">
    <source>
        <dbReference type="ARBA" id="ARBA00022942"/>
    </source>
</evidence>
<dbReference type="AlphaFoldDB" id="A0AAD7DUA0"/>
<keyword evidence="2 5" id="KW-0647">Proteasome</keyword>
<dbReference type="Pfam" id="PF11566">
    <property type="entry name" value="PI31_Prot_N"/>
    <property type="match status" value="1"/>
</dbReference>
<sequence>MVADALDAAAVIALLPTLLPTSKKTLSSSQDGIAALLHAAMTSLAFRLIAIDESSPGTSALPALPEEWNKHGPSHYTFRYRHDQSSLEFVVKVSKLGGRTLINAIALESDKASSLDIPTNDFVSSSFYPHDLSASDAMPLVHGFISSNRVADLMSQFKLKIVQKLVPGLRKEGYTEAEDVPTSSTANASATNSTPAPAQPRQPWQPPPVFPGETPYQLPPSFGPRNPLEIGRRDLDPFPANPFSPPLSSPALAAVTACTLAPITPSLAAVGGVPEAAKVPGAVTASSRLWARPLELDLIRLGLWALSQVAGASVVAEAVLAGGTLESPTTTNSCLLGWTTCSCRTEAVRW</sequence>
<dbReference type="GO" id="GO:0070628">
    <property type="term" value="F:proteasome binding"/>
    <property type="evidence" value="ECO:0007669"/>
    <property type="project" value="InterPro"/>
</dbReference>
<evidence type="ECO:0000259" key="4">
    <source>
        <dbReference type="Pfam" id="PF11566"/>
    </source>
</evidence>
<proteinExistence type="inferred from homology"/>
<protein>
    <submittedName>
        <fullName evidence="5">PI31 proteasome regulator N-terminal-domain-containing protein</fullName>
    </submittedName>
</protein>
<comment type="similarity">
    <text evidence="1">Belongs to the proteasome inhibitor PI31 family.</text>
</comment>
<dbReference type="InterPro" id="IPR045128">
    <property type="entry name" value="PI31-like"/>
</dbReference>
<comment type="caution">
    <text evidence="5">The sequence shown here is derived from an EMBL/GenBank/DDBJ whole genome shotgun (WGS) entry which is preliminary data.</text>
</comment>
<feature type="region of interest" description="Disordered" evidence="3">
    <location>
        <begin position="175"/>
        <end position="233"/>
    </location>
</feature>
<evidence type="ECO:0000313" key="5">
    <source>
        <dbReference type="EMBL" id="KAJ7699952.1"/>
    </source>
</evidence>
<evidence type="ECO:0000313" key="6">
    <source>
        <dbReference type="Proteomes" id="UP001221757"/>
    </source>
</evidence>